<protein>
    <submittedName>
        <fullName evidence="3">DUF4179 domain-containing protein</fullName>
    </submittedName>
</protein>
<keyword evidence="2" id="KW-0472">Membrane</keyword>
<organism evidence="3 4">
    <name type="scientific">Vallitalea guaymasensis</name>
    <dbReference type="NCBI Taxonomy" id="1185412"/>
    <lineage>
        <taxon>Bacteria</taxon>
        <taxon>Bacillati</taxon>
        <taxon>Bacillota</taxon>
        <taxon>Clostridia</taxon>
        <taxon>Lachnospirales</taxon>
        <taxon>Vallitaleaceae</taxon>
        <taxon>Vallitalea</taxon>
    </lineage>
</organism>
<dbReference type="AlphaFoldDB" id="A0A8J8M7F9"/>
<reference evidence="3 4" key="1">
    <citation type="submission" date="2020-07" db="EMBL/GenBank/DDBJ databases">
        <title>Vallitalea guaymasensis genome.</title>
        <authorList>
            <person name="Postec A."/>
        </authorList>
    </citation>
    <scope>NUCLEOTIDE SEQUENCE [LARGE SCALE GENOMIC DNA]</scope>
    <source>
        <strain evidence="3 4">Ra1766G1</strain>
    </source>
</reference>
<feature type="transmembrane region" description="Helical" evidence="2">
    <location>
        <begin position="47"/>
        <end position="66"/>
    </location>
</feature>
<dbReference type="RefSeq" id="WP_212692038.1">
    <property type="nucleotide sequence ID" value="NZ_CP058561.1"/>
</dbReference>
<name>A0A8J8M7F9_9FIRM</name>
<dbReference type="Proteomes" id="UP000677305">
    <property type="component" value="Chromosome"/>
</dbReference>
<evidence type="ECO:0000256" key="2">
    <source>
        <dbReference type="SAM" id="Phobius"/>
    </source>
</evidence>
<keyword evidence="2" id="KW-1133">Transmembrane helix</keyword>
<evidence type="ECO:0000313" key="3">
    <source>
        <dbReference type="EMBL" id="QUH27721.1"/>
    </source>
</evidence>
<sequence>MNKNSLFDLKKDYDGIQIPTELNENIQAGIERGRLQMNKDNKNNKHTILKICASFAVALTLVTAGVNMSSSFAKFLQDIPYVGNLVKVLQFNNGKSDGGSITDGTDISGIDSFEEEGYENIIINFSQNDELQENVGAFKVNYNENPYTMTFEIGGARSFSAEENFEKLLDNKYVKDVYKIITLDDSMVRFVIEFNGPVEYKVEERKSPASIIVGLKEDEDYQEKKSYSLRTQSYEYGETLGSLEESLIADYEPRILKDENGLFFVEIGSFTTKQEADKQLDELAKSIDTELLVEERTGIEKPQSIVPEITDNNETTTNPESDTDASNESAYSVSISEDGNQYYGKVEILSDGLSIYNDEDKETVKYDYKNIQLTKSLGENSFVLEIKSGDKNIMITGVYSDFFEKLGKYSVVE</sequence>
<keyword evidence="4" id="KW-1185">Reference proteome</keyword>
<feature type="compositionally biased region" description="Polar residues" evidence="1">
    <location>
        <begin position="310"/>
        <end position="333"/>
    </location>
</feature>
<evidence type="ECO:0000313" key="4">
    <source>
        <dbReference type="Proteomes" id="UP000677305"/>
    </source>
</evidence>
<dbReference type="EMBL" id="CP058561">
    <property type="protein sequence ID" value="QUH27721.1"/>
    <property type="molecule type" value="Genomic_DNA"/>
</dbReference>
<evidence type="ECO:0000256" key="1">
    <source>
        <dbReference type="SAM" id="MobiDB-lite"/>
    </source>
</evidence>
<feature type="region of interest" description="Disordered" evidence="1">
    <location>
        <begin position="298"/>
        <end position="333"/>
    </location>
</feature>
<proteinExistence type="predicted"/>
<accession>A0A8J8M7F9</accession>
<dbReference type="KEGG" id="vgu:HYG85_01830"/>
<keyword evidence="2" id="KW-0812">Transmembrane</keyword>
<gene>
    <name evidence="3" type="ORF">HYG85_01830</name>
</gene>